<evidence type="ECO:0000259" key="6">
    <source>
        <dbReference type="PROSITE" id="PS50011"/>
    </source>
</evidence>
<feature type="domain" description="Protein kinase" evidence="6">
    <location>
        <begin position="1"/>
        <end position="112"/>
    </location>
</feature>
<dbReference type="InterPro" id="IPR011009">
    <property type="entry name" value="Kinase-like_dom_sf"/>
</dbReference>
<name>A0A251T057_HELAN</name>
<gene>
    <name evidence="8" type="ORF">HannXRQ_Chr12g0359821</name>
    <name evidence="7" type="ORF">HanXRQr2_Chr12g0527801</name>
</gene>
<organism evidence="8 9">
    <name type="scientific">Helianthus annuus</name>
    <name type="common">Common sunflower</name>
    <dbReference type="NCBI Taxonomy" id="4232"/>
    <lineage>
        <taxon>Eukaryota</taxon>
        <taxon>Viridiplantae</taxon>
        <taxon>Streptophyta</taxon>
        <taxon>Embryophyta</taxon>
        <taxon>Tracheophyta</taxon>
        <taxon>Spermatophyta</taxon>
        <taxon>Magnoliopsida</taxon>
        <taxon>eudicotyledons</taxon>
        <taxon>Gunneridae</taxon>
        <taxon>Pentapetalae</taxon>
        <taxon>asterids</taxon>
        <taxon>campanulids</taxon>
        <taxon>Asterales</taxon>
        <taxon>Asteraceae</taxon>
        <taxon>Asteroideae</taxon>
        <taxon>Heliantheae alliance</taxon>
        <taxon>Heliantheae</taxon>
        <taxon>Helianthus</taxon>
    </lineage>
</organism>
<reference evidence="7 9" key="1">
    <citation type="journal article" date="2017" name="Nature">
        <title>The sunflower genome provides insights into oil metabolism, flowering and Asterid evolution.</title>
        <authorList>
            <person name="Badouin H."/>
            <person name="Gouzy J."/>
            <person name="Grassa C.J."/>
            <person name="Murat F."/>
            <person name="Staton S.E."/>
            <person name="Cottret L."/>
            <person name="Lelandais-Briere C."/>
            <person name="Owens G.L."/>
            <person name="Carrere S."/>
            <person name="Mayjonade B."/>
            <person name="Legrand L."/>
            <person name="Gill N."/>
            <person name="Kane N.C."/>
            <person name="Bowers J.E."/>
            <person name="Hubner S."/>
            <person name="Bellec A."/>
            <person name="Berard A."/>
            <person name="Berges H."/>
            <person name="Blanchet N."/>
            <person name="Boniface M.C."/>
            <person name="Brunel D."/>
            <person name="Catrice O."/>
            <person name="Chaidir N."/>
            <person name="Claudel C."/>
            <person name="Donnadieu C."/>
            <person name="Faraut T."/>
            <person name="Fievet G."/>
            <person name="Helmstetter N."/>
            <person name="King M."/>
            <person name="Knapp S.J."/>
            <person name="Lai Z."/>
            <person name="Le Paslier M.C."/>
            <person name="Lippi Y."/>
            <person name="Lorenzon L."/>
            <person name="Mandel J.R."/>
            <person name="Marage G."/>
            <person name="Marchand G."/>
            <person name="Marquand E."/>
            <person name="Bret-Mestries E."/>
            <person name="Morien E."/>
            <person name="Nambeesan S."/>
            <person name="Nguyen T."/>
            <person name="Pegot-Espagnet P."/>
            <person name="Pouilly N."/>
            <person name="Raftis F."/>
            <person name="Sallet E."/>
            <person name="Schiex T."/>
            <person name="Thomas J."/>
            <person name="Vandecasteele C."/>
            <person name="Vares D."/>
            <person name="Vear F."/>
            <person name="Vautrin S."/>
            <person name="Crespi M."/>
            <person name="Mangin B."/>
            <person name="Burke J.M."/>
            <person name="Salse J."/>
            <person name="Munos S."/>
            <person name="Vincourt P."/>
            <person name="Rieseberg L.H."/>
            <person name="Langlade N.B."/>
        </authorList>
    </citation>
    <scope>NUCLEOTIDE SEQUENCE [LARGE SCALE GENOMIC DNA]</scope>
    <source>
        <strain evidence="9">cv. SF193</strain>
        <tissue evidence="7">Leaves</tissue>
    </source>
</reference>
<evidence type="ECO:0000256" key="5">
    <source>
        <dbReference type="ARBA" id="ARBA00022840"/>
    </source>
</evidence>
<keyword evidence="9" id="KW-1185">Reference proteome</keyword>
<reference evidence="8" key="2">
    <citation type="submission" date="2017-02" db="EMBL/GenBank/DDBJ databases">
        <title>Sunflower complete genome.</title>
        <authorList>
            <person name="Langlade N."/>
            <person name="Munos S."/>
        </authorList>
    </citation>
    <scope>NUCLEOTIDE SEQUENCE [LARGE SCALE GENOMIC DNA]</scope>
    <source>
        <tissue evidence="8">Leaves</tissue>
    </source>
</reference>
<proteinExistence type="predicted"/>
<evidence type="ECO:0000256" key="2">
    <source>
        <dbReference type="ARBA" id="ARBA00022679"/>
    </source>
</evidence>
<dbReference type="PANTHER" id="PTHR27002">
    <property type="entry name" value="RECEPTOR-LIKE SERINE/THREONINE-PROTEIN KINASE SD1-8"/>
    <property type="match status" value="1"/>
</dbReference>
<dbReference type="OrthoDB" id="619632at2759"/>
<dbReference type="AlphaFoldDB" id="A0A251T057"/>
<dbReference type="Gramene" id="mRNA:HanXRQr2_Chr12g0527801">
    <property type="protein sequence ID" value="mRNA:HanXRQr2_Chr12g0527801"/>
    <property type="gene ID" value="HanXRQr2_Chr12g0527801"/>
</dbReference>
<keyword evidence="1" id="KW-0723">Serine/threonine-protein kinase</keyword>
<sequence>MANKSTCDSGYRAPEYLIKGVLSTKADVYSVGVLILEAVTAKRTPDCMFPFRNVERNWLEGTVSNIIDPRIDVDSSTMTRFIEIGLLCVQENAADRPTMEEVVGMLLGSSSLTLLVSKLRTT</sequence>
<dbReference type="EMBL" id="MNCJ02000327">
    <property type="protein sequence ID" value="KAF5776753.1"/>
    <property type="molecule type" value="Genomic_DNA"/>
</dbReference>
<dbReference type="InterPro" id="IPR000719">
    <property type="entry name" value="Prot_kinase_dom"/>
</dbReference>
<evidence type="ECO:0000256" key="4">
    <source>
        <dbReference type="ARBA" id="ARBA00022777"/>
    </source>
</evidence>
<dbReference type="PROSITE" id="PS50011">
    <property type="entry name" value="PROTEIN_KINASE_DOM"/>
    <property type="match status" value="1"/>
</dbReference>
<evidence type="ECO:0000256" key="3">
    <source>
        <dbReference type="ARBA" id="ARBA00022741"/>
    </source>
</evidence>
<dbReference type="GO" id="GO:0004674">
    <property type="term" value="F:protein serine/threonine kinase activity"/>
    <property type="evidence" value="ECO:0007669"/>
    <property type="project" value="UniProtKB-KW"/>
</dbReference>
<dbReference type="InterPro" id="IPR001245">
    <property type="entry name" value="Ser-Thr/Tyr_kinase_cat_dom"/>
</dbReference>
<dbReference type="Proteomes" id="UP000215914">
    <property type="component" value="Chromosome 12"/>
</dbReference>
<dbReference type="Pfam" id="PF07714">
    <property type="entry name" value="PK_Tyr_Ser-Thr"/>
    <property type="match status" value="1"/>
</dbReference>
<dbReference type="InParanoid" id="A0A251T057"/>
<dbReference type="EMBL" id="CM007901">
    <property type="protein sequence ID" value="OTG04213.1"/>
    <property type="molecule type" value="Genomic_DNA"/>
</dbReference>
<keyword evidence="4 8" id="KW-0418">Kinase</keyword>
<reference evidence="7" key="3">
    <citation type="submission" date="2020-06" db="EMBL/GenBank/DDBJ databases">
        <title>Helianthus annuus Genome sequencing and assembly Release 2.</title>
        <authorList>
            <person name="Gouzy J."/>
            <person name="Langlade N."/>
            <person name="Munos S."/>
        </authorList>
    </citation>
    <scope>NUCLEOTIDE SEQUENCE</scope>
    <source>
        <tissue evidence="7">Leaves</tissue>
    </source>
</reference>
<protein>
    <submittedName>
        <fullName evidence="8">Putative tyrosine-protein kinase, insulin-like receptor</fullName>
    </submittedName>
</protein>
<keyword evidence="5" id="KW-0067">ATP-binding</keyword>
<evidence type="ECO:0000313" key="9">
    <source>
        <dbReference type="Proteomes" id="UP000215914"/>
    </source>
</evidence>
<dbReference type="PANTHER" id="PTHR27002:SF181">
    <property type="entry name" value="RECEPTOR-LIKE SERINE_THREONINE-PROTEIN KINASE"/>
    <property type="match status" value="1"/>
</dbReference>
<dbReference type="Gene3D" id="1.10.510.10">
    <property type="entry name" value="Transferase(Phosphotransferase) domain 1"/>
    <property type="match status" value="1"/>
</dbReference>
<dbReference type="GO" id="GO:0005524">
    <property type="term" value="F:ATP binding"/>
    <property type="evidence" value="ECO:0007669"/>
    <property type="project" value="UniProtKB-KW"/>
</dbReference>
<keyword evidence="8" id="KW-0675">Receptor</keyword>
<evidence type="ECO:0000313" key="7">
    <source>
        <dbReference type="EMBL" id="KAF5776753.1"/>
    </source>
</evidence>
<dbReference type="SUPFAM" id="SSF56112">
    <property type="entry name" value="Protein kinase-like (PK-like)"/>
    <property type="match status" value="1"/>
</dbReference>
<keyword evidence="2 7" id="KW-0808">Transferase</keyword>
<evidence type="ECO:0000313" key="8">
    <source>
        <dbReference type="EMBL" id="OTG04213.1"/>
    </source>
</evidence>
<evidence type="ECO:0000256" key="1">
    <source>
        <dbReference type="ARBA" id="ARBA00022527"/>
    </source>
</evidence>
<accession>A0A251T057</accession>
<keyword evidence="3" id="KW-0547">Nucleotide-binding</keyword>